<protein>
    <submittedName>
        <fullName evidence="1">Uncharacterized protein</fullName>
    </submittedName>
</protein>
<name>A0ABY1PG64_9HYPH</name>
<proteinExistence type="predicted"/>
<evidence type="ECO:0000313" key="2">
    <source>
        <dbReference type="Proteomes" id="UP001157914"/>
    </source>
</evidence>
<dbReference type="Proteomes" id="UP001157914">
    <property type="component" value="Unassembled WGS sequence"/>
</dbReference>
<dbReference type="EMBL" id="FXTT01000005">
    <property type="protein sequence ID" value="SMP33648.1"/>
    <property type="molecule type" value="Genomic_DNA"/>
</dbReference>
<sequence length="75" mass="8421">MSDTIYYVGDRPLSEGHPISLSDALVNFVDGAFSALIAKQKKNLAVELFLILQGQHTQHEKQQSKLKINDKEKHS</sequence>
<comment type="caution">
    <text evidence="1">The sequence shown here is derived from an EMBL/GenBank/DDBJ whole genome shotgun (WGS) entry which is preliminary data.</text>
</comment>
<gene>
    <name evidence="1" type="ORF">SAMN06265374_3808</name>
</gene>
<reference evidence="1 2" key="1">
    <citation type="submission" date="2017-05" db="EMBL/GenBank/DDBJ databases">
        <authorList>
            <person name="Varghese N."/>
            <person name="Submissions S."/>
        </authorList>
    </citation>
    <scope>NUCLEOTIDE SEQUENCE [LARGE SCALE GENOMIC DNA]</scope>
    <source>
        <strain evidence="1 2">DSM 15949</strain>
    </source>
</reference>
<organism evidence="1 2">
    <name type="scientific">Roseibium denhamense</name>
    <dbReference type="NCBI Taxonomy" id="76305"/>
    <lineage>
        <taxon>Bacteria</taxon>
        <taxon>Pseudomonadati</taxon>
        <taxon>Pseudomonadota</taxon>
        <taxon>Alphaproteobacteria</taxon>
        <taxon>Hyphomicrobiales</taxon>
        <taxon>Stappiaceae</taxon>
        <taxon>Roseibium</taxon>
    </lineage>
</organism>
<accession>A0ABY1PG64</accession>
<evidence type="ECO:0000313" key="1">
    <source>
        <dbReference type="EMBL" id="SMP33648.1"/>
    </source>
</evidence>
<keyword evidence="2" id="KW-1185">Reference proteome</keyword>
<dbReference type="RefSeq" id="WP_155189840.1">
    <property type="nucleotide sequence ID" value="NZ_BAAAEA010000001.1"/>
</dbReference>